<dbReference type="Pfam" id="PF22486">
    <property type="entry name" value="MATH_2"/>
    <property type="match status" value="1"/>
</dbReference>
<dbReference type="PANTHER" id="PTHR26379:SF187">
    <property type="entry name" value="OS07G0655300 PROTEIN"/>
    <property type="match status" value="1"/>
</dbReference>
<gene>
    <name evidence="2" type="ORF">QTG54_009884</name>
</gene>
<reference evidence="2" key="1">
    <citation type="submission" date="2023-06" db="EMBL/GenBank/DDBJ databases">
        <title>Survivors Of The Sea: Transcriptome response of Skeletonema marinoi to long-term dormancy.</title>
        <authorList>
            <person name="Pinder M.I.M."/>
            <person name="Kourtchenko O."/>
            <person name="Robertson E.K."/>
            <person name="Larsson T."/>
            <person name="Maumus F."/>
            <person name="Osuna-Cruz C.M."/>
            <person name="Vancaester E."/>
            <person name="Stenow R."/>
            <person name="Vandepoele K."/>
            <person name="Ploug H."/>
            <person name="Bruchert V."/>
            <person name="Godhe A."/>
            <person name="Topel M."/>
        </authorList>
    </citation>
    <scope>NUCLEOTIDE SEQUENCE</scope>
    <source>
        <strain evidence="2">R05AC</strain>
    </source>
</reference>
<keyword evidence="3" id="KW-1185">Reference proteome</keyword>
<organism evidence="2 3">
    <name type="scientific">Skeletonema marinoi</name>
    <dbReference type="NCBI Taxonomy" id="267567"/>
    <lineage>
        <taxon>Eukaryota</taxon>
        <taxon>Sar</taxon>
        <taxon>Stramenopiles</taxon>
        <taxon>Ochrophyta</taxon>
        <taxon>Bacillariophyta</taxon>
        <taxon>Coscinodiscophyceae</taxon>
        <taxon>Thalassiosirophycidae</taxon>
        <taxon>Thalassiosirales</taxon>
        <taxon>Skeletonemataceae</taxon>
        <taxon>Skeletonema</taxon>
        <taxon>Skeletonema marinoi-dohrnii complex</taxon>
    </lineage>
</organism>
<dbReference type="AlphaFoldDB" id="A0AAD8Y446"/>
<dbReference type="SUPFAM" id="SSF54695">
    <property type="entry name" value="POZ domain"/>
    <property type="match status" value="1"/>
</dbReference>
<dbReference type="InterPro" id="IPR002083">
    <property type="entry name" value="MATH/TRAF_dom"/>
</dbReference>
<protein>
    <submittedName>
        <fullName evidence="2">BTB/POZ and MATH domain-containing protein</fullName>
    </submittedName>
</protein>
<dbReference type="InterPro" id="IPR045005">
    <property type="entry name" value="BPM1-6"/>
</dbReference>
<dbReference type="InterPro" id="IPR011333">
    <property type="entry name" value="SKP1/BTB/POZ_sf"/>
</dbReference>
<feature type="domain" description="MATH" evidence="1">
    <location>
        <begin position="26"/>
        <end position="149"/>
    </location>
</feature>
<name>A0AAD8Y446_9STRA</name>
<dbReference type="SUPFAM" id="SSF49599">
    <property type="entry name" value="TRAF domain-like"/>
    <property type="match status" value="1"/>
</dbReference>
<evidence type="ECO:0000313" key="3">
    <source>
        <dbReference type="Proteomes" id="UP001224775"/>
    </source>
</evidence>
<dbReference type="Pfam" id="PF00651">
    <property type="entry name" value="BTB"/>
    <property type="match status" value="1"/>
</dbReference>
<evidence type="ECO:0000313" key="2">
    <source>
        <dbReference type="EMBL" id="KAK1739341.1"/>
    </source>
</evidence>
<evidence type="ECO:0000259" key="1">
    <source>
        <dbReference type="PROSITE" id="PS50144"/>
    </source>
</evidence>
<proteinExistence type="predicted"/>
<dbReference type="PROSITE" id="PS50144">
    <property type="entry name" value="MATH"/>
    <property type="match status" value="1"/>
</dbReference>
<dbReference type="CDD" id="cd00121">
    <property type="entry name" value="MATH"/>
    <property type="match status" value="1"/>
</dbReference>
<dbReference type="Gene3D" id="3.30.710.10">
    <property type="entry name" value="Potassium Channel Kv1.1, Chain A"/>
    <property type="match status" value="1"/>
</dbReference>
<dbReference type="PANTHER" id="PTHR26379">
    <property type="entry name" value="BTB/POZ AND MATH DOMAIN-CONTAINING PROTEIN 1"/>
    <property type="match status" value="1"/>
</dbReference>
<accession>A0AAD8Y446</accession>
<sequence>MPNVYHHQRIIVTLDMGSPSSSDEEWASVKILIHRFADLPSAVGQSTLSPEFTCNGHRWCIKLYPSGHTEAGEGCLSLYLRLCSGGYATTAYEMSVLDKFQSIKHTMKSTRKIFRLDDSWGWKDFYPRDQILNQSTNMLDDNGTLAIVVSIKKDNTSPFVPNNPMSGLITSMFLDEETADVCFEVSTADVHDVDDGDEEAPSPVTFHAHRLILKTCAPMLASLFGSDDEEIVKVSINDVKPAIFRHCCIMSTGGA</sequence>
<dbReference type="Proteomes" id="UP001224775">
    <property type="component" value="Unassembled WGS sequence"/>
</dbReference>
<dbReference type="Gene3D" id="2.60.210.10">
    <property type="entry name" value="Apoptosis, Tumor Necrosis Factor Receptor Associated Protein 2, Chain A"/>
    <property type="match status" value="1"/>
</dbReference>
<dbReference type="EMBL" id="JATAAI010000018">
    <property type="protein sequence ID" value="KAK1739341.1"/>
    <property type="molecule type" value="Genomic_DNA"/>
</dbReference>
<comment type="caution">
    <text evidence="2">The sequence shown here is derived from an EMBL/GenBank/DDBJ whole genome shotgun (WGS) entry which is preliminary data.</text>
</comment>
<dbReference type="InterPro" id="IPR000210">
    <property type="entry name" value="BTB/POZ_dom"/>
</dbReference>
<dbReference type="InterPro" id="IPR008974">
    <property type="entry name" value="TRAF-like"/>
</dbReference>
<dbReference type="GO" id="GO:0016567">
    <property type="term" value="P:protein ubiquitination"/>
    <property type="evidence" value="ECO:0007669"/>
    <property type="project" value="InterPro"/>
</dbReference>